<dbReference type="EMBL" id="JAHDYR010000020">
    <property type="protein sequence ID" value="KAG9393837.1"/>
    <property type="molecule type" value="Genomic_DNA"/>
</dbReference>
<sequence>MDSTELTEDLTTEVLLMHTRMLVDSIDSLYDGTRILLQQAQTLIAAQSPKTPTIMVATDHPASQHTLLDIPSRLLWPILVQTGADPLLRSRAAAPLFLSQLMLDETLKSDRMSLLPQTPAYRLLEGRLYQSSESAGMTLNPRQRAQRFIRLRTPYTYRIYVDEHCHVFAVTSSGLFAWGANKCGELGVGGQPGFRRRPVHAASLSKDRPFATVFAAARSAELPRMIRGIWTSSVTTFVLTPAGLYSCGLNTHGALGVAGGEMTSSFHRVEFPTRIPAAEISRVTATPHRSAIFTKTRTFVCGLNKSGELGLGHTSIAVTPAPLPTVDLTHGGAESGVVATRVDWLTPAHDFALIHAGTVCVAGCLRQDSGTKKESLLWYYLRGETLPVTRLPFPWPVIRFGASSFELPSVVSAGNAFDDVYFAQSAVDGSWHAMGLNSSGRLGVGSKAPEIIEWTRVLTPPGKQIQSIFVSNRTSAFVTTDGIIFASGYVPGFDSACHVPVEVEELPVHLATVEQWECDPALTRVEKPARLDVVVRGAGRFFHRWGIW</sequence>
<gene>
    <name evidence="2" type="ORF">J8273_4700</name>
</gene>
<accession>A0A8J6BBD8</accession>
<keyword evidence="1" id="KW-0677">Repeat</keyword>
<reference evidence="2" key="1">
    <citation type="submission" date="2021-05" db="EMBL/GenBank/DDBJ databases">
        <title>A free-living protist that lacks canonical eukaryotic 1 DNA replication and segregation systems.</title>
        <authorList>
            <person name="Salas-Leiva D.E."/>
            <person name="Tromer E.C."/>
            <person name="Curtis B.A."/>
            <person name="Jerlstrom-Hultqvist J."/>
            <person name="Kolisko M."/>
            <person name="Yi Z."/>
            <person name="Salas-Leiva J.S."/>
            <person name="Gallot-Lavallee L."/>
            <person name="Kops G.J.P.L."/>
            <person name="Archibald J.M."/>
            <person name="Simpson A.G.B."/>
            <person name="Roger A.J."/>
        </authorList>
    </citation>
    <scope>NUCLEOTIDE SEQUENCE</scope>
    <source>
        <strain evidence="2">BICM</strain>
    </source>
</reference>
<name>A0A8J6BBD8_9EUKA</name>
<keyword evidence="2" id="KW-0418">Kinase</keyword>
<evidence type="ECO:0000313" key="2">
    <source>
        <dbReference type="EMBL" id="KAG9393837.1"/>
    </source>
</evidence>
<keyword evidence="3" id="KW-1185">Reference proteome</keyword>
<dbReference type="PANTHER" id="PTHR22872">
    <property type="entry name" value="BTK-BINDING PROTEIN-RELATED"/>
    <property type="match status" value="1"/>
</dbReference>
<comment type="caution">
    <text evidence="2">The sequence shown here is derived from an EMBL/GenBank/DDBJ whole genome shotgun (WGS) entry which is preliminary data.</text>
</comment>
<dbReference type="PANTHER" id="PTHR22872:SF9">
    <property type="entry name" value="X-LINKED RETINITIS PIGMENTOSA GTPASE REGULATOR"/>
    <property type="match status" value="1"/>
</dbReference>
<dbReference type="GO" id="GO:0016301">
    <property type="term" value="F:kinase activity"/>
    <property type="evidence" value="ECO:0007669"/>
    <property type="project" value="UniProtKB-KW"/>
</dbReference>
<evidence type="ECO:0000313" key="3">
    <source>
        <dbReference type="Proteomes" id="UP000717585"/>
    </source>
</evidence>
<dbReference type="Gene3D" id="2.130.10.30">
    <property type="entry name" value="Regulator of chromosome condensation 1/beta-lactamase-inhibitor protein II"/>
    <property type="match status" value="2"/>
</dbReference>
<organism evidence="2 3">
    <name type="scientific">Carpediemonas membranifera</name>
    <dbReference type="NCBI Taxonomy" id="201153"/>
    <lineage>
        <taxon>Eukaryota</taxon>
        <taxon>Metamonada</taxon>
        <taxon>Carpediemonas-like organisms</taxon>
        <taxon>Carpediemonas</taxon>
    </lineage>
</organism>
<proteinExistence type="predicted"/>
<protein>
    <submittedName>
        <fullName evidence="2">Protein kinase domain</fullName>
    </submittedName>
</protein>
<dbReference type="Proteomes" id="UP000717585">
    <property type="component" value="Unassembled WGS sequence"/>
</dbReference>
<dbReference type="SUPFAM" id="SSF50985">
    <property type="entry name" value="RCC1/BLIP-II"/>
    <property type="match status" value="1"/>
</dbReference>
<dbReference type="OrthoDB" id="5981550at2759"/>
<dbReference type="AlphaFoldDB" id="A0A8J6BBD8"/>
<keyword evidence="2" id="KW-0808">Transferase</keyword>
<evidence type="ECO:0000256" key="1">
    <source>
        <dbReference type="ARBA" id="ARBA00022737"/>
    </source>
</evidence>
<dbReference type="InterPro" id="IPR051625">
    <property type="entry name" value="Signaling_Regulatory_Domain"/>
</dbReference>
<dbReference type="InterPro" id="IPR009091">
    <property type="entry name" value="RCC1/BLIP-II"/>
</dbReference>